<dbReference type="Proteomes" id="UP001431209">
    <property type="component" value="Unassembled WGS sequence"/>
</dbReference>
<reference evidence="2 3" key="1">
    <citation type="submission" date="2024-03" db="EMBL/GenBank/DDBJ databases">
        <title>The Acrasis kona genome and developmental transcriptomes reveal deep origins of eukaryotic multicellular pathways.</title>
        <authorList>
            <person name="Sheikh S."/>
            <person name="Fu C.-J."/>
            <person name="Brown M.W."/>
            <person name="Baldauf S.L."/>
        </authorList>
    </citation>
    <scope>NUCLEOTIDE SEQUENCE [LARGE SCALE GENOMIC DNA]</scope>
    <source>
        <strain evidence="2 3">ATCC MYA-3509</strain>
    </source>
</reference>
<organism evidence="2 3">
    <name type="scientific">Acrasis kona</name>
    <dbReference type="NCBI Taxonomy" id="1008807"/>
    <lineage>
        <taxon>Eukaryota</taxon>
        <taxon>Discoba</taxon>
        <taxon>Heterolobosea</taxon>
        <taxon>Tetramitia</taxon>
        <taxon>Eutetramitia</taxon>
        <taxon>Acrasidae</taxon>
        <taxon>Acrasis</taxon>
    </lineage>
</organism>
<sequence>MSVTHKKVITVPATQERINAPIVTTVTEKPIVDQIEEKVNVIVHKQQVITEIVEQPVIELHETREVKHVREKSVLGEKVVESTVYQDLGVENKLTESQKRAELELALKAGQIDRKAYEEQLREIVVAEEALLKRIEYQPIIEKHNQTLVKEVHERNIHQVVEQPVTRRVYEKPIIRRVVDGKVVEYEDESTVARDVQVLKHDVTNAAKKVVNATEQKLESIGEEIKHDAKVVKQEANKKGLLRREFLLPLGLFAAAAGALFLYNNYYATPVVVATSAPKSGQPLLFETPQRSAAFENLNKNAYSK</sequence>
<keyword evidence="1" id="KW-0812">Transmembrane</keyword>
<protein>
    <recommendedName>
        <fullName evidence="4">DUF2382 domain-containing protein</fullName>
    </recommendedName>
</protein>
<dbReference type="EMBL" id="JAOPGA020000004">
    <property type="protein sequence ID" value="KAL0476313.1"/>
    <property type="molecule type" value="Genomic_DNA"/>
</dbReference>
<evidence type="ECO:0008006" key="4">
    <source>
        <dbReference type="Google" id="ProtNLM"/>
    </source>
</evidence>
<comment type="caution">
    <text evidence="2">The sequence shown here is derived from an EMBL/GenBank/DDBJ whole genome shotgun (WGS) entry which is preliminary data.</text>
</comment>
<proteinExistence type="predicted"/>
<evidence type="ECO:0000313" key="2">
    <source>
        <dbReference type="EMBL" id="KAL0476313.1"/>
    </source>
</evidence>
<evidence type="ECO:0000313" key="3">
    <source>
        <dbReference type="Proteomes" id="UP001431209"/>
    </source>
</evidence>
<evidence type="ECO:0000256" key="1">
    <source>
        <dbReference type="SAM" id="Phobius"/>
    </source>
</evidence>
<keyword evidence="3" id="KW-1185">Reference proteome</keyword>
<keyword evidence="1" id="KW-0472">Membrane</keyword>
<gene>
    <name evidence="2" type="ORF">AKO1_003525</name>
</gene>
<dbReference type="AlphaFoldDB" id="A0AAW2YGN3"/>
<feature type="transmembrane region" description="Helical" evidence="1">
    <location>
        <begin position="246"/>
        <end position="263"/>
    </location>
</feature>
<keyword evidence="1" id="KW-1133">Transmembrane helix</keyword>
<accession>A0AAW2YGN3</accession>
<name>A0AAW2YGN3_9EUKA</name>